<name>A0A9D1A0T9_9ACTN</name>
<organism evidence="1 2">
    <name type="scientific">Candidatus Aveggerthella stercoripullorum</name>
    <dbReference type="NCBI Taxonomy" id="2840688"/>
    <lineage>
        <taxon>Bacteria</taxon>
        <taxon>Bacillati</taxon>
        <taxon>Actinomycetota</taxon>
        <taxon>Coriobacteriia</taxon>
        <taxon>Eggerthellales</taxon>
        <taxon>Eggerthellaceae</taxon>
        <taxon>Eggerthellaceae incertae sedis</taxon>
        <taxon>Candidatus Aveggerthella</taxon>
    </lineage>
</organism>
<gene>
    <name evidence="1" type="ORF">IAA69_06545</name>
</gene>
<dbReference type="Pfam" id="PF12900">
    <property type="entry name" value="Pyridox_ox_2"/>
    <property type="match status" value="1"/>
</dbReference>
<accession>A0A9D1A0T9</accession>
<evidence type="ECO:0000313" key="2">
    <source>
        <dbReference type="Proteomes" id="UP000824261"/>
    </source>
</evidence>
<sequence length="254" mass="28364">MVARTSCCVTGACRFFEGRAVGLLVSRSARFLRVGVPLLRYHRQNNSQTWSRAHSARPIKGGETLRLSKREITDACALHAVIDQCRVVRIGAVDEEGVFVVPVNFGYEWREVEGPGDVMEYDSDVLLEDRADVDEGKLEAPESRPELTLYIHSSKDGRKARLFSRGANVAVEMDIDMGNIVGDSACAYSRAYRSIMGVGYIEPVEDFAEKQYALQLIMEHMAPDASAEFEPKAIERTGVFRIAVREFTGKERLP</sequence>
<dbReference type="PANTHER" id="PTHR34071:SF2">
    <property type="entry name" value="FLAVIN-NUCLEOTIDE-BINDING PROTEIN"/>
    <property type="match status" value="1"/>
</dbReference>
<dbReference type="Gene3D" id="2.30.110.10">
    <property type="entry name" value="Electron Transport, Fmn-binding Protein, Chain A"/>
    <property type="match status" value="1"/>
</dbReference>
<reference evidence="1" key="2">
    <citation type="journal article" date="2021" name="PeerJ">
        <title>Extensive microbial diversity within the chicken gut microbiome revealed by metagenomics and culture.</title>
        <authorList>
            <person name="Gilroy R."/>
            <person name="Ravi A."/>
            <person name="Getino M."/>
            <person name="Pursley I."/>
            <person name="Horton D.L."/>
            <person name="Alikhan N.F."/>
            <person name="Baker D."/>
            <person name="Gharbi K."/>
            <person name="Hall N."/>
            <person name="Watson M."/>
            <person name="Adriaenssens E.M."/>
            <person name="Foster-Nyarko E."/>
            <person name="Jarju S."/>
            <person name="Secka A."/>
            <person name="Antonio M."/>
            <person name="Oren A."/>
            <person name="Chaudhuri R.R."/>
            <person name="La Ragione R."/>
            <person name="Hildebrand F."/>
            <person name="Pallen M.J."/>
        </authorList>
    </citation>
    <scope>NUCLEOTIDE SEQUENCE</scope>
    <source>
        <strain evidence="1">ChiGjej1B1-2707</strain>
    </source>
</reference>
<evidence type="ECO:0000313" key="1">
    <source>
        <dbReference type="EMBL" id="HIR01902.1"/>
    </source>
</evidence>
<dbReference type="SUPFAM" id="SSF50475">
    <property type="entry name" value="FMN-binding split barrel"/>
    <property type="match status" value="2"/>
</dbReference>
<dbReference type="Proteomes" id="UP000824261">
    <property type="component" value="Unassembled WGS sequence"/>
</dbReference>
<dbReference type="InterPro" id="IPR012349">
    <property type="entry name" value="Split_barrel_FMN-bd"/>
</dbReference>
<proteinExistence type="predicted"/>
<dbReference type="AlphaFoldDB" id="A0A9D1A0T9"/>
<reference evidence="1" key="1">
    <citation type="submission" date="2020-10" db="EMBL/GenBank/DDBJ databases">
        <authorList>
            <person name="Gilroy R."/>
        </authorList>
    </citation>
    <scope>NUCLEOTIDE SEQUENCE</scope>
    <source>
        <strain evidence="1">ChiGjej1B1-2707</strain>
    </source>
</reference>
<comment type="caution">
    <text evidence="1">The sequence shown here is derived from an EMBL/GenBank/DDBJ whole genome shotgun (WGS) entry which is preliminary data.</text>
</comment>
<protein>
    <submittedName>
        <fullName evidence="1">Pyridoxamine 5'-phosphate oxidase family protein</fullName>
    </submittedName>
</protein>
<dbReference type="EMBL" id="DVGB01000080">
    <property type="protein sequence ID" value="HIR01902.1"/>
    <property type="molecule type" value="Genomic_DNA"/>
</dbReference>
<dbReference type="InterPro" id="IPR024747">
    <property type="entry name" value="Pyridox_Oxase-rel"/>
</dbReference>
<dbReference type="PANTHER" id="PTHR34071">
    <property type="entry name" value="5-NITROIMIDAZOLE ANTIBIOTICS RESISTANCE PROTEIN, NIMA-FAMILY-RELATED PROTEIN-RELATED"/>
    <property type="match status" value="1"/>
</dbReference>